<dbReference type="Pfam" id="PF01418">
    <property type="entry name" value="HTH_6"/>
    <property type="match status" value="1"/>
</dbReference>
<dbReference type="InterPro" id="IPR036388">
    <property type="entry name" value="WH-like_DNA-bd_sf"/>
</dbReference>
<evidence type="ECO:0000256" key="1">
    <source>
        <dbReference type="ARBA" id="ARBA00023015"/>
    </source>
</evidence>
<keyword evidence="2" id="KW-0238">DNA-binding</keyword>
<reference evidence="6 7" key="1">
    <citation type="journal article" date="2020" name="New Microbes New Infect">
        <title>Sellimonas caecigallum sp. nov., description and genome sequence of a new member of the Sellimonas genus isolated from the cecum of feral chicken.</title>
        <authorList>
            <person name="Wongkuna S."/>
            <person name="Ghimire S."/>
            <person name="Antony L."/>
            <person name="Chankhamhaengdecha S."/>
            <person name="Janvilisri T."/>
            <person name="Scaria J."/>
        </authorList>
    </citation>
    <scope>NUCLEOTIDE SEQUENCE [LARGE SCALE GENOMIC DNA]</scope>
    <source>
        <strain evidence="6 7">SW451</strain>
    </source>
</reference>
<dbReference type="Gene3D" id="3.40.50.10490">
    <property type="entry name" value="Glucose-6-phosphate isomerase like protein, domain 1"/>
    <property type="match status" value="1"/>
</dbReference>
<feature type="domain" description="HTH rpiR-type" evidence="4">
    <location>
        <begin position="6"/>
        <end position="81"/>
    </location>
</feature>
<evidence type="ECO:0000256" key="3">
    <source>
        <dbReference type="ARBA" id="ARBA00023163"/>
    </source>
</evidence>
<dbReference type="PANTHER" id="PTHR30514">
    <property type="entry name" value="GLUCOKINASE"/>
    <property type="match status" value="1"/>
</dbReference>
<dbReference type="InterPro" id="IPR009057">
    <property type="entry name" value="Homeodomain-like_sf"/>
</dbReference>
<keyword evidence="7" id="KW-1185">Reference proteome</keyword>
<feature type="domain" description="SIS" evidence="5">
    <location>
        <begin position="116"/>
        <end position="256"/>
    </location>
</feature>
<evidence type="ECO:0000259" key="5">
    <source>
        <dbReference type="PROSITE" id="PS51464"/>
    </source>
</evidence>
<dbReference type="InterPro" id="IPR000281">
    <property type="entry name" value="HTH_RpiR"/>
</dbReference>
<dbReference type="Proteomes" id="UP000779049">
    <property type="component" value="Unassembled WGS sequence"/>
</dbReference>
<dbReference type="PROSITE" id="PS51464">
    <property type="entry name" value="SIS"/>
    <property type="match status" value="1"/>
</dbReference>
<accession>A0ABS7L7V3</accession>
<protein>
    <submittedName>
        <fullName evidence="6">MurR/RpiR family transcriptional regulator</fullName>
    </submittedName>
</protein>
<dbReference type="RefSeq" id="WP_087201995.1">
    <property type="nucleotide sequence ID" value="NZ_CP173660.1"/>
</dbReference>
<dbReference type="InterPro" id="IPR035472">
    <property type="entry name" value="RpiR-like_SIS"/>
</dbReference>
<name>A0ABS7L7V3_9FIRM</name>
<dbReference type="InterPro" id="IPR046348">
    <property type="entry name" value="SIS_dom_sf"/>
</dbReference>
<dbReference type="EMBL" id="VIRV01000011">
    <property type="protein sequence ID" value="MBY0759151.1"/>
    <property type="molecule type" value="Genomic_DNA"/>
</dbReference>
<gene>
    <name evidence="6" type="ORF">FLB61_08635</name>
</gene>
<dbReference type="CDD" id="cd05013">
    <property type="entry name" value="SIS_RpiR"/>
    <property type="match status" value="1"/>
</dbReference>
<keyword evidence="1" id="KW-0805">Transcription regulation</keyword>
<dbReference type="PANTHER" id="PTHR30514:SF21">
    <property type="entry name" value="RPIR-FAMILY TRANSCRIPTIONAL REGULATOR"/>
    <property type="match status" value="1"/>
</dbReference>
<organism evidence="6 7">
    <name type="scientific">Sellimonas caecigallum</name>
    <dbReference type="NCBI Taxonomy" id="2592333"/>
    <lineage>
        <taxon>Bacteria</taxon>
        <taxon>Bacillati</taxon>
        <taxon>Bacillota</taxon>
        <taxon>Clostridia</taxon>
        <taxon>Lachnospirales</taxon>
        <taxon>Lachnospiraceae</taxon>
        <taxon>Sellimonas</taxon>
    </lineage>
</organism>
<dbReference type="Gene3D" id="1.10.10.10">
    <property type="entry name" value="Winged helix-like DNA-binding domain superfamily/Winged helix DNA-binding domain"/>
    <property type="match status" value="1"/>
</dbReference>
<dbReference type="InterPro" id="IPR001347">
    <property type="entry name" value="SIS_dom"/>
</dbReference>
<evidence type="ECO:0000313" key="7">
    <source>
        <dbReference type="Proteomes" id="UP000779049"/>
    </source>
</evidence>
<comment type="caution">
    <text evidence="6">The sequence shown here is derived from an EMBL/GenBank/DDBJ whole genome shotgun (WGS) entry which is preliminary data.</text>
</comment>
<evidence type="ECO:0000259" key="4">
    <source>
        <dbReference type="PROSITE" id="PS51071"/>
    </source>
</evidence>
<dbReference type="PROSITE" id="PS51071">
    <property type="entry name" value="HTH_RPIR"/>
    <property type="match status" value="1"/>
</dbReference>
<evidence type="ECO:0000313" key="6">
    <source>
        <dbReference type="EMBL" id="MBY0759151.1"/>
    </source>
</evidence>
<dbReference type="Pfam" id="PF01380">
    <property type="entry name" value="SIS"/>
    <property type="match status" value="1"/>
</dbReference>
<dbReference type="InterPro" id="IPR047640">
    <property type="entry name" value="RpiR-like"/>
</dbReference>
<proteinExistence type="predicted"/>
<sequence length="276" mass="32195">MEKYTRSIIPVIEYNYENLTTMEKTIADFFIKNKKRVDFSAKAVAERLFVSEASLSRFAKKCGYRGYREFIYQYEETFQDGRKKPVQGSMARVLDCYQEVLNKTYNLADETKLRRISRMMRKAERIFVCGVGSSGIVARETELRFMRIGMNINSLIERDMIRMRAVFQDERSMVIGLSMKGETKEVRYILRKAHERKAKCVLVTARNNPEFREFCDEIILVPGLDNLDNGDLISPQFPMLAMMDILYACYLDQDQSMTKAFLQDTAEALRESVQEV</sequence>
<dbReference type="SUPFAM" id="SSF46689">
    <property type="entry name" value="Homeodomain-like"/>
    <property type="match status" value="1"/>
</dbReference>
<dbReference type="SUPFAM" id="SSF53697">
    <property type="entry name" value="SIS domain"/>
    <property type="match status" value="1"/>
</dbReference>
<keyword evidence="3" id="KW-0804">Transcription</keyword>
<evidence type="ECO:0000256" key="2">
    <source>
        <dbReference type="ARBA" id="ARBA00023125"/>
    </source>
</evidence>